<dbReference type="PANTHER" id="PTHR20858:SF17">
    <property type="entry name" value="HYDROXYMETHYLPYRIMIDINE_PHOSPHOMETHYLPYRIMIDINE KINASE THI20-RELATED"/>
    <property type="match status" value="1"/>
</dbReference>
<keyword evidence="4" id="KW-0547">Nucleotide-binding</keyword>
<dbReference type="SUPFAM" id="SSF51391">
    <property type="entry name" value="Thiamin phosphate synthase"/>
    <property type="match status" value="1"/>
</dbReference>
<sequence length="856" mass="89987">MAADKRPIVWSIAGSDSGGGAGIQADLATLSNLGCHGCSVITTLTAQSSVAVTLTEAVSEEMLLAQLNALLGDLPPKAIKIGLLANQAQLQLLCDWLARHLPDVPLVVDPVMVASCGDALSKSTATGAARLDYRPLAVLATALTPNIHELALLSRSDIHDFPSWQDAATCLANELPCHLLAKGGDFEAGIARGLAEDLLLFKDLPHSSGLHQRQGFVLASPRQASSNNHGSGCTLSSAIAAFLAHDWILPDALILAKAYINGALAQSYRVGSGPGPLGRPGACLAAELMPVIWSVEDYPWANPAQVLGAPWLAAPTSADAVSAKGVGVKGVSAEGFKTLPHNLGIYPVVADVELLEALLKAGCRTIQLRLKEEVLPGSSAERAIIRAIALGRQYQARVFINDHWQLAIAHGAFGVHLGQEDLSQASLEAIQGAGMALGLSSHGYFEALLALRHRPSYLALGHIFATKTKVMPSLPQGLTRLAAYSETFGSLLPTVAIGGIDEHNLDAVKHTGVANVAVVRAITEAAEPVTAFRRLTQSWIGRAAAIASGISHAQQNGGGQEGAAERDGTGVLGRAGGQDCTGLSDRDFIRYGSQLLLPRVSEAGQLALQVMTVAIVGLGGLGHHLARSLAAAGVGRLILIDPDIVELGNLPRQLLYNEQDIGRLKVDVAKEKLGRDYPNCLIEIEPKLFGPKSAELISEASLVLDASDNFLCRHNLNQACVKLGKELIAAAISADSGLLCHTAPWLNPEAGCYECLFPRDSTGSGRCRDMGVLGPAVQTLAAMQSLAAINTLLGERSTLGRLISLDCRTLSMREATLCADPACLCCQTHTQAGHKTQAQFMKGRPELSREENCDAN</sequence>
<dbReference type="InterPro" id="IPR029056">
    <property type="entry name" value="Ribokinase-like"/>
</dbReference>
<evidence type="ECO:0000256" key="12">
    <source>
        <dbReference type="ARBA" id="ARBA00047883"/>
    </source>
</evidence>
<accession>A0ABU4QEV5</accession>
<dbReference type="InterPro" id="IPR034291">
    <property type="entry name" value="TMP_synthase"/>
</dbReference>
<dbReference type="HAMAP" id="MF_00097">
    <property type="entry name" value="TMP_synthase"/>
    <property type="match status" value="1"/>
</dbReference>
<evidence type="ECO:0000256" key="11">
    <source>
        <dbReference type="ARBA" id="ARBA00047851"/>
    </source>
</evidence>
<evidence type="ECO:0000256" key="7">
    <source>
        <dbReference type="ARBA" id="ARBA00022842"/>
    </source>
</evidence>
<evidence type="ECO:0000256" key="1">
    <source>
        <dbReference type="ARBA" id="ARBA00005165"/>
    </source>
</evidence>
<evidence type="ECO:0000256" key="8">
    <source>
        <dbReference type="ARBA" id="ARBA00022977"/>
    </source>
</evidence>
<evidence type="ECO:0000256" key="2">
    <source>
        <dbReference type="ARBA" id="ARBA00022679"/>
    </source>
</evidence>
<keyword evidence="3 13" id="KW-0479">Metal-binding</keyword>
<dbReference type="Pfam" id="PF08543">
    <property type="entry name" value="Phos_pyr_kin"/>
    <property type="match status" value="1"/>
</dbReference>
<dbReference type="Proteomes" id="UP001272773">
    <property type="component" value="Unassembled WGS sequence"/>
</dbReference>
<keyword evidence="8 13" id="KW-0784">Thiamine biosynthesis</keyword>
<feature type="binding site" evidence="13">
    <location>
        <position position="469"/>
    </location>
    <ligand>
        <name>4-amino-2-methyl-5-(diphosphooxymethyl)pyrimidine</name>
        <dbReference type="ChEBI" id="CHEBI:57841"/>
    </ligand>
</feature>
<evidence type="ECO:0000256" key="13">
    <source>
        <dbReference type="HAMAP-Rule" id="MF_00097"/>
    </source>
</evidence>
<evidence type="ECO:0000313" key="17">
    <source>
        <dbReference type="EMBL" id="MDX6017952.1"/>
    </source>
</evidence>
<evidence type="ECO:0000256" key="3">
    <source>
        <dbReference type="ARBA" id="ARBA00022723"/>
    </source>
</evidence>
<evidence type="ECO:0000256" key="4">
    <source>
        <dbReference type="ARBA" id="ARBA00022741"/>
    </source>
</evidence>
<comment type="pathway">
    <text evidence="1 13">Cofactor biosynthesis; thiamine diphosphate biosynthesis; thiamine phosphate from 4-amino-2-methyl-5-diphosphomethylpyrimidine and 4-methyl-5-(2-phosphoethyl)-thiazole: step 1/1.</text>
</comment>
<comment type="cofactor">
    <cofactor evidence="13">
        <name>Mg(2+)</name>
        <dbReference type="ChEBI" id="CHEBI:18420"/>
    </cofactor>
    <text evidence="13">Binds 1 Mg(2+) ion per subunit.</text>
</comment>
<keyword evidence="6" id="KW-0067">ATP-binding</keyword>
<protein>
    <recommendedName>
        <fullName evidence="13">Thiamine-phosphate synthase</fullName>
        <shortName evidence="13">TP synthase</shortName>
        <shortName evidence="13">TPS</shortName>
        <ecNumber evidence="13">2.5.1.3</ecNumber>
    </recommendedName>
    <alternativeName>
        <fullName evidence="13">Thiamine-phosphate pyrophosphorylase</fullName>
        <shortName evidence="13">TMP pyrophosphorylase</shortName>
        <shortName evidence="13">TMP-PPase</shortName>
    </alternativeName>
</protein>
<gene>
    <name evidence="13 17" type="primary">thiE</name>
    <name evidence="17" type="ORF">SIL79_16730</name>
</gene>
<dbReference type="Pfam" id="PF00899">
    <property type="entry name" value="ThiF"/>
    <property type="match status" value="1"/>
</dbReference>
<comment type="catalytic activity">
    <reaction evidence="11 13">
        <text>2-(2-carboxy-4-methylthiazol-5-yl)ethyl phosphate + 4-amino-2-methyl-5-(diphosphooxymethyl)pyrimidine + 2 H(+) = thiamine phosphate + CO2 + diphosphate</text>
        <dbReference type="Rhea" id="RHEA:47848"/>
        <dbReference type="ChEBI" id="CHEBI:15378"/>
        <dbReference type="ChEBI" id="CHEBI:16526"/>
        <dbReference type="ChEBI" id="CHEBI:33019"/>
        <dbReference type="ChEBI" id="CHEBI:37575"/>
        <dbReference type="ChEBI" id="CHEBI:57841"/>
        <dbReference type="ChEBI" id="CHEBI:62890"/>
        <dbReference type="EC" id="2.5.1.3"/>
    </reaction>
</comment>
<dbReference type="EC" id="2.5.1.3" evidence="13"/>
<keyword evidence="7 13" id="KW-0460">Magnesium</keyword>
<evidence type="ECO:0000256" key="5">
    <source>
        <dbReference type="ARBA" id="ARBA00022777"/>
    </source>
</evidence>
<dbReference type="EMBL" id="JAWXXR010000001">
    <property type="protein sequence ID" value="MDX6017952.1"/>
    <property type="molecule type" value="Genomic_DNA"/>
</dbReference>
<dbReference type="PANTHER" id="PTHR20858">
    <property type="entry name" value="PHOSPHOMETHYLPYRIMIDINE KINASE"/>
    <property type="match status" value="1"/>
</dbReference>
<keyword evidence="18" id="KW-1185">Reference proteome</keyword>
<feature type="binding site" evidence="13">
    <location>
        <position position="402"/>
    </location>
    <ligand>
        <name>Mg(2+)</name>
        <dbReference type="ChEBI" id="CHEBI:18420"/>
    </ligand>
</feature>
<comment type="caution">
    <text evidence="17">The sequence shown here is derived from an EMBL/GenBank/DDBJ whole genome shotgun (WGS) entry which is preliminary data.</text>
</comment>
<dbReference type="InterPro" id="IPR022998">
    <property type="entry name" value="ThiamineP_synth_TenI"/>
</dbReference>
<keyword evidence="9" id="KW-0511">Multifunctional enzyme</keyword>
<dbReference type="CDD" id="cd01169">
    <property type="entry name" value="HMPP_kinase"/>
    <property type="match status" value="1"/>
</dbReference>
<name>A0ABU4QEV5_9GAMM</name>
<evidence type="ECO:0000259" key="15">
    <source>
        <dbReference type="Pfam" id="PF02581"/>
    </source>
</evidence>
<comment type="function">
    <text evidence="13">Condenses 4-methyl-5-(beta-hydroxyethyl)thiazole monophosphate (THZ-P) and 2-methyl-4-amino-5-hydroxymethyl pyrimidine pyrophosphate (HMP-PP) to form thiamine monophosphate (TMP).</text>
</comment>
<dbReference type="SUPFAM" id="SSF53613">
    <property type="entry name" value="Ribokinase-like"/>
    <property type="match status" value="1"/>
</dbReference>
<proteinExistence type="inferred from homology"/>
<dbReference type="InterPro" id="IPR004399">
    <property type="entry name" value="HMP/HMP-P_kinase_dom"/>
</dbReference>
<dbReference type="Gene3D" id="3.40.1190.20">
    <property type="match status" value="1"/>
</dbReference>
<dbReference type="Gene3D" id="3.40.50.720">
    <property type="entry name" value="NAD(P)-binding Rossmann-like Domain"/>
    <property type="match status" value="1"/>
</dbReference>
<dbReference type="Gene3D" id="3.20.20.70">
    <property type="entry name" value="Aldolase class I"/>
    <property type="match status" value="1"/>
</dbReference>
<feature type="domain" description="Thiamine phosphate synthase/TenI" evidence="15">
    <location>
        <begin position="351"/>
        <end position="522"/>
    </location>
</feature>
<dbReference type="GeneID" id="88625188"/>
<evidence type="ECO:0000259" key="14">
    <source>
        <dbReference type="Pfam" id="PF00899"/>
    </source>
</evidence>
<comment type="catalytic activity">
    <reaction evidence="10 13">
        <text>4-methyl-5-(2-phosphooxyethyl)-thiazole + 4-amino-2-methyl-5-(diphosphooxymethyl)pyrimidine + H(+) = thiamine phosphate + diphosphate</text>
        <dbReference type="Rhea" id="RHEA:22328"/>
        <dbReference type="ChEBI" id="CHEBI:15378"/>
        <dbReference type="ChEBI" id="CHEBI:33019"/>
        <dbReference type="ChEBI" id="CHEBI:37575"/>
        <dbReference type="ChEBI" id="CHEBI:57841"/>
        <dbReference type="ChEBI" id="CHEBI:58296"/>
        <dbReference type="EC" id="2.5.1.3"/>
    </reaction>
</comment>
<evidence type="ECO:0000256" key="6">
    <source>
        <dbReference type="ARBA" id="ARBA00022840"/>
    </source>
</evidence>
<reference evidence="17 18" key="1">
    <citation type="submission" date="2023-11" db="EMBL/GenBank/DDBJ databases">
        <title>MicrobeMod: A computational toolkit for identifying prokaryotic methylation and restriction-modification with nanopore sequencing.</title>
        <authorList>
            <person name="Crits-Christoph A."/>
            <person name="Kang S.C."/>
            <person name="Lee H."/>
            <person name="Ostrov N."/>
        </authorList>
    </citation>
    <scope>NUCLEOTIDE SEQUENCE [LARGE SCALE GENOMIC DNA]</scope>
    <source>
        <strain evidence="17 18">ATCC BAA-2732</strain>
    </source>
</reference>
<dbReference type="InterPro" id="IPR036206">
    <property type="entry name" value="ThiamineP_synth_sf"/>
</dbReference>
<feature type="binding site" evidence="13">
    <location>
        <position position="499"/>
    </location>
    <ligand>
        <name>2-[(2R,5Z)-2-carboxy-4-methylthiazol-5(2H)-ylidene]ethyl phosphate</name>
        <dbReference type="ChEBI" id="CHEBI:62899"/>
    </ligand>
</feature>
<feature type="domain" description="THIF-type NAD/FAD binding fold" evidence="14">
    <location>
        <begin position="591"/>
        <end position="823"/>
    </location>
</feature>
<organism evidence="17 18">
    <name type="scientific">Shewanella indica</name>
    <dbReference type="NCBI Taxonomy" id="768528"/>
    <lineage>
        <taxon>Bacteria</taxon>
        <taxon>Pseudomonadati</taxon>
        <taxon>Pseudomonadota</taxon>
        <taxon>Gammaproteobacteria</taxon>
        <taxon>Alteromonadales</taxon>
        <taxon>Shewanellaceae</taxon>
        <taxon>Shewanella</taxon>
    </lineage>
</organism>
<keyword evidence="5" id="KW-0418">Kinase</keyword>
<dbReference type="InterPro" id="IPR013785">
    <property type="entry name" value="Aldolase_TIM"/>
</dbReference>
<dbReference type="GO" id="GO:0004789">
    <property type="term" value="F:thiamine-phosphate diphosphorylase activity"/>
    <property type="evidence" value="ECO:0007669"/>
    <property type="project" value="UniProtKB-EC"/>
</dbReference>
<dbReference type="InterPro" id="IPR035985">
    <property type="entry name" value="Ubiquitin-activating_enz"/>
</dbReference>
<comment type="caution">
    <text evidence="13">Lacks conserved residue(s) required for the propagation of feature annotation.</text>
</comment>
<comment type="catalytic activity">
    <reaction evidence="12 13">
        <text>2-[(2R,5Z)-2-carboxy-4-methylthiazol-5(2H)-ylidene]ethyl phosphate + 4-amino-2-methyl-5-(diphosphooxymethyl)pyrimidine + 2 H(+) = thiamine phosphate + CO2 + diphosphate</text>
        <dbReference type="Rhea" id="RHEA:47844"/>
        <dbReference type="ChEBI" id="CHEBI:15378"/>
        <dbReference type="ChEBI" id="CHEBI:16526"/>
        <dbReference type="ChEBI" id="CHEBI:33019"/>
        <dbReference type="ChEBI" id="CHEBI:37575"/>
        <dbReference type="ChEBI" id="CHEBI:57841"/>
        <dbReference type="ChEBI" id="CHEBI:62899"/>
        <dbReference type="EC" id="2.5.1.3"/>
    </reaction>
</comment>
<feature type="binding site" evidence="13">
    <location>
        <position position="421"/>
    </location>
    <ligand>
        <name>Mg(2+)</name>
        <dbReference type="ChEBI" id="CHEBI:18420"/>
    </ligand>
</feature>
<feature type="binding site" evidence="13">
    <location>
        <begin position="466"/>
        <end position="468"/>
    </location>
    <ligand>
        <name>2-[(2R,5Z)-2-carboxy-4-methylthiazol-5(2H)-ylidene]ethyl phosphate</name>
        <dbReference type="ChEBI" id="CHEBI:62899"/>
    </ligand>
</feature>
<dbReference type="CDD" id="cd00757">
    <property type="entry name" value="ThiF_MoeB_HesA_family"/>
    <property type="match status" value="1"/>
</dbReference>
<comment type="similarity">
    <text evidence="13">Belongs to the thiamine-phosphate synthase family.</text>
</comment>
<dbReference type="Pfam" id="PF02581">
    <property type="entry name" value="TMP-TENI"/>
    <property type="match status" value="1"/>
</dbReference>
<dbReference type="RefSeq" id="WP_319619617.1">
    <property type="nucleotide sequence ID" value="NZ_JAWXXR010000001.1"/>
</dbReference>
<dbReference type="InterPro" id="IPR013749">
    <property type="entry name" value="PM/HMP-P_kinase-1"/>
</dbReference>
<evidence type="ECO:0000256" key="9">
    <source>
        <dbReference type="ARBA" id="ARBA00023268"/>
    </source>
</evidence>
<keyword evidence="2 13" id="KW-0808">Transferase</keyword>
<dbReference type="CDD" id="cd00564">
    <property type="entry name" value="TMP_TenI"/>
    <property type="match status" value="1"/>
</dbReference>
<dbReference type="InterPro" id="IPR000594">
    <property type="entry name" value="ThiF_NAD_FAD-bd"/>
</dbReference>
<feature type="binding site" evidence="13">
    <location>
        <position position="440"/>
    </location>
    <ligand>
        <name>4-amino-2-methyl-5-(diphosphooxymethyl)pyrimidine</name>
        <dbReference type="ChEBI" id="CHEBI:57841"/>
    </ligand>
</feature>
<dbReference type="NCBIfam" id="NF002904">
    <property type="entry name" value="PRK03512.1"/>
    <property type="match status" value="1"/>
</dbReference>
<feature type="binding site" evidence="13">
    <location>
        <begin position="367"/>
        <end position="371"/>
    </location>
    <ligand>
        <name>4-amino-2-methyl-5-(diphosphooxymethyl)pyrimidine</name>
        <dbReference type="ChEBI" id="CHEBI:57841"/>
    </ligand>
</feature>
<feature type="domain" description="Pyridoxamine kinase/Phosphomethylpyrimidine kinase" evidence="16">
    <location>
        <begin position="16"/>
        <end position="277"/>
    </location>
</feature>
<evidence type="ECO:0000259" key="16">
    <source>
        <dbReference type="Pfam" id="PF08543"/>
    </source>
</evidence>
<feature type="binding site" evidence="13">
    <location>
        <position position="401"/>
    </location>
    <ligand>
        <name>4-amino-2-methyl-5-(diphosphooxymethyl)pyrimidine</name>
        <dbReference type="ChEBI" id="CHEBI:57841"/>
    </ligand>
</feature>
<evidence type="ECO:0000313" key="18">
    <source>
        <dbReference type="Proteomes" id="UP001272773"/>
    </source>
</evidence>
<dbReference type="SUPFAM" id="SSF69572">
    <property type="entry name" value="Activating enzymes of the ubiquitin-like proteins"/>
    <property type="match status" value="1"/>
</dbReference>
<evidence type="ECO:0000256" key="10">
    <source>
        <dbReference type="ARBA" id="ARBA00047334"/>
    </source>
</evidence>